<keyword evidence="4" id="KW-1185">Reference proteome</keyword>
<name>A0A1H3TLP6_9BACI</name>
<dbReference type="Pfam" id="PF02517">
    <property type="entry name" value="Rce1-like"/>
    <property type="match status" value="1"/>
</dbReference>
<accession>A0A1H3TLP6</accession>
<dbReference type="InterPro" id="IPR052710">
    <property type="entry name" value="CAAX_protease"/>
</dbReference>
<dbReference type="InterPro" id="IPR003675">
    <property type="entry name" value="Rce1/LyrA-like_dom"/>
</dbReference>
<dbReference type="STRING" id="1503961.SAMN05421736_11559"/>
<feature type="transmembrane region" description="Helical" evidence="1">
    <location>
        <begin position="152"/>
        <end position="170"/>
    </location>
</feature>
<dbReference type="GO" id="GO:0004175">
    <property type="term" value="F:endopeptidase activity"/>
    <property type="evidence" value="ECO:0007669"/>
    <property type="project" value="UniProtKB-ARBA"/>
</dbReference>
<feature type="transmembrane region" description="Helical" evidence="1">
    <location>
        <begin position="39"/>
        <end position="60"/>
    </location>
</feature>
<keyword evidence="1" id="KW-0812">Transmembrane</keyword>
<dbReference type="AlphaFoldDB" id="A0A1H3TLP6"/>
<keyword evidence="1" id="KW-1133">Transmembrane helix</keyword>
<feature type="transmembrane region" description="Helical" evidence="1">
    <location>
        <begin position="7"/>
        <end position="33"/>
    </location>
</feature>
<dbReference type="PANTHER" id="PTHR36435">
    <property type="entry name" value="SLR1288 PROTEIN"/>
    <property type="match status" value="1"/>
</dbReference>
<dbReference type="OrthoDB" id="2194912at2"/>
<evidence type="ECO:0000313" key="4">
    <source>
        <dbReference type="Proteomes" id="UP000198935"/>
    </source>
</evidence>
<feature type="transmembrane region" description="Helical" evidence="1">
    <location>
        <begin position="176"/>
        <end position="194"/>
    </location>
</feature>
<organism evidence="3 4">
    <name type="scientific">Evansella caseinilytica</name>
    <dbReference type="NCBI Taxonomy" id="1503961"/>
    <lineage>
        <taxon>Bacteria</taxon>
        <taxon>Bacillati</taxon>
        <taxon>Bacillota</taxon>
        <taxon>Bacilli</taxon>
        <taxon>Bacillales</taxon>
        <taxon>Bacillaceae</taxon>
        <taxon>Evansella</taxon>
    </lineage>
</organism>
<sequence>MTIRYWLILISFVVMQFATSLVTAPLLLLFGFSGTENELLGTSILITFTIGFILICLITWKAKAAPDDNFYRNRANAGETVLWSIVGIFMAYGAQIAAGLIEMYILGIEPGSENTQTIVDWAKAVPLLIVVVAVFVPIMEEIVFRKVIFGSLYRRFGFWIAALLSGLIFAVVHMDFAHLLVYLAMGVVFAYLYVKTKRIIVPIIAHVGINSFVMLIQVIFAEELERIFEQYENMQSLQAMIGGFFT</sequence>
<evidence type="ECO:0000313" key="3">
    <source>
        <dbReference type="EMBL" id="SDZ50917.1"/>
    </source>
</evidence>
<keyword evidence="1" id="KW-0472">Membrane</keyword>
<feature type="transmembrane region" description="Helical" evidence="1">
    <location>
        <begin position="199"/>
        <end position="220"/>
    </location>
</feature>
<feature type="transmembrane region" description="Helical" evidence="1">
    <location>
        <begin position="121"/>
        <end position="140"/>
    </location>
</feature>
<feature type="domain" description="CAAX prenyl protease 2/Lysostaphin resistance protein A-like" evidence="2">
    <location>
        <begin position="126"/>
        <end position="211"/>
    </location>
</feature>
<dbReference type="EMBL" id="FNPI01000015">
    <property type="protein sequence ID" value="SDZ50917.1"/>
    <property type="molecule type" value="Genomic_DNA"/>
</dbReference>
<dbReference type="GO" id="GO:0080120">
    <property type="term" value="P:CAAX-box protein maturation"/>
    <property type="evidence" value="ECO:0007669"/>
    <property type="project" value="UniProtKB-ARBA"/>
</dbReference>
<protein>
    <recommendedName>
        <fullName evidence="2">CAAX prenyl protease 2/Lysostaphin resistance protein A-like domain-containing protein</fullName>
    </recommendedName>
</protein>
<reference evidence="4" key="1">
    <citation type="submission" date="2016-10" db="EMBL/GenBank/DDBJ databases">
        <authorList>
            <person name="Varghese N."/>
            <person name="Submissions S."/>
        </authorList>
    </citation>
    <scope>NUCLEOTIDE SEQUENCE [LARGE SCALE GENOMIC DNA]</scope>
    <source>
        <strain evidence="4">SP</strain>
    </source>
</reference>
<dbReference type="Proteomes" id="UP000198935">
    <property type="component" value="Unassembled WGS sequence"/>
</dbReference>
<evidence type="ECO:0000256" key="1">
    <source>
        <dbReference type="SAM" id="Phobius"/>
    </source>
</evidence>
<proteinExistence type="predicted"/>
<dbReference type="PANTHER" id="PTHR36435:SF6">
    <property type="entry name" value="ABORTIVE INFECTION PROTEIN"/>
    <property type="match status" value="1"/>
</dbReference>
<gene>
    <name evidence="3" type="ORF">SAMN05421736_11559</name>
</gene>
<evidence type="ECO:0000259" key="2">
    <source>
        <dbReference type="Pfam" id="PF02517"/>
    </source>
</evidence>
<feature type="transmembrane region" description="Helical" evidence="1">
    <location>
        <begin position="81"/>
        <end position="101"/>
    </location>
</feature>